<dbReference type="InterPro" id="IPR007813">
    <property type="entry name" value="PilN"/>
</dbReference>
<dbReference type="PANTHER" id="PTHR40278">
    <property type="entry name" value="DNA UTILIZATION PROTEIN HOFN"/>
    <property type="match status" value="1"/>
</dbReference>
<evidence type="ECO:0000256" key="1">
    <source>
        <dbReference type="SAM" id="Phobius"/>
    </source>
</evidence>
<keyword evidence="1" id="KW-0812">Transmembrane</keyword>
<name>A0A411WPZ3_9GAMM</name>
<proteinExistence type="predicted"/>
<organism evidence="2 3">
    <name type="scientific">Limnobaculum zhutongyuii</name>
    <dbReference type="NCBI Taxonomy" id="2498113"/>
    <lineage>
        <taxon>Bacteria</taxon>
        <taxon>Pseudomonadati</taxon>
        <taxon>Pseudomonadota</taxon>
        <taxon>Gammaproteobacteria</taxon>
        <taxon>Enterobacterales</taxon>
        <taxon>Budviciaceae</taxon>
        <taxon>Limnobaculum</taxon>
    </lineage>
</organism>
<dbReference type="Pfam" id="PF05137">
    <property type="entry name" value="PilN"/>
    <property type="match status" value="1"/>
</dbReference>
<dbReference type="KEGG" id="prag:EKN56_18825"/>
<accession>A0A411WPZ3</accession>
<evidence type="ECO:0000313" key="3">
    <source>
        <dbReference type="Proteomes" id="UP000293154"/>
    </source>
</evidence>
<keyword evidence="1" id="KW-1133">Transmembrane helix</keyword>
<dbReference type="InterPro" id="IPR052534">
    <property type="entry name" value="Extracell_DNA_Util/SecSys_Comp"/>
</dbReference>
<keyword evidence="3" id="KW-1185">Reference proteome</keyword>
<gene>
    <name evidence="2" type="ORF">EKN56_18825</name>
</gene>
<dbReference type="Proteomes" id="UP000293154">
    <property type="component" value="Chromosome"/>
</dbReference>
<sequence>MLVTTGGSSTNATATTRGSSTVCFGLWSGSAFRGLLMLQVNFLPWRAQRQQKAIRSFVVMVFGYVMATLFCLSTHYFAAINQQQKLTKRLAEMTASNASRLNEIKQVKDIQQTALVLAQLQNQTQQIRQHILLLQTLFTDITSALPETLWLKKIAFQEEKLLIEGLGNGYLSVMDFQQKLSHSSLITGLQLGKMIAVEAELSLFTFTFTANRTGATL</sequence>
<dbReference type="PANTHER" id="PTHR40278:SF1">
    <property type="entry name" value="DNA UTILIZATION PROTEIN HOFN"/>
    <property type="match status" value="1"/>
</dbReference>
<dbReference type="OrthoDB" id="6561867at2"/>
<evidence type="ECO:0008006" key="4">
    <source>
        <dbReference type="Google" id="ProtNLM"/>
    </source>
</evidence>
<feature type="transmembrane region" description="Helical" evidence="1">
    <location>
        <begin position="57"/>
        <end position="78"/>
    </location>
</feature>
<reference evidence="2 3" key="1">
    <citation type="submission" date="2019-03" db="EMBL/GenBank/DDBJ databases">
        <title>Pragia sp. nov. isolated from the gut tract of Carduelis flavirostris.</title>
        <authorList>
            <person name="Ge Y."/>
        </authorList>
    </citation>
    <scope>NUCLEOTIDE SEQUENCE [LARGE SCALE GENOMIC DNA]</scope>
    <source>
        <strain evidence="2 3">CF-458</strain>
    </source>
</reference>
<evidence type="ECO:0000313" key="2">
    <source>
        <dbReference type="EMBL" id="QBH98262.1"/>
    </source>
</evidence>
<dbReference type="EMBL" id="CP034752">
    <property type="protein sequence ID" value="QBH98262.1"/>
    <property type="molecule type" value="Genomic_DNA"/>
</dbReference>
<protein>
    <recommendedName>
        <fullName evidence="4">Fimbrial assembly protein</fullName>
    </recommendedName>
</protein>
<dbReference type="AlphaFoldDB" id="A0A411WPZ3"/>
<feature type="transmembrane region" description="Helical" evidence="1">
    <location>
        <begin position="24"/>
        <end position="45"/>
    </location>
</feature>
<keyword evidence="1" id="KW-0472">Membrane</keyword>